<dbReference type="OrthoDB" id="6310753at2"/>
<feature type="signal peptide" evidence="1">
    <location>
        <begin position="1"/>
        <end position="28"/>
    </location>
</feature>
<dbReference type="KEGG" id="part:PARC_a2656"/>
<dbReference type="AlphaFoldDB" id="A0A290S4N5"/>
<organism evidence="2 3">
    <name type="scientific">Pseudoalteromonas arctica A 37-1-2</name>
    <dbReference type="NCBI Taxonomy" id="1117313"/>
    <lineage>
        <taxon>Bacteria</taxon>
        <taxon>Pseudomonadati</taxon>
        <taxon>Pseudomonadota</taxon>
        <taxon>Gammaproteobacteria</taxon>
        <taxon>Alteromonadales</taxon>
        <taxon>Pseudoalteromonadaceae</taxon>
        <taxon>Pseudoalteromonas</taxon>
    </lineage>
</organism>
<evidence type="ECO:0000313" key="2">
    <source>
        <dbReference type="EMBL" id="ATC87118.1"/>
    </source>
</evidence>
<evidence type="ECO:0000313" key="3">
    <source>
        <dbReference type="Proteomes" id="UP000016505"/>
    </source>
</evidence>
<proteinExistence type="predicted"/>
<evidence type="ECO:0000256" key="1">
    <source>
        <dbReference type="SAM" id="SignalP"/>
    </source>
</evidence>
<reference evidence="2 3" key="1">
    <citation type="journal article" date="2012" name="J. Bacteriol.">
        <title>Genome sequences of type strains of seven species of the marine bacterium Pseudoalteromonas.</title>
        <authorList>
            <person name="Xie B.B."/>
            <person name="Shu Y.L."/>
            <person name="Qin Q.L."/>
            <person name="Rong J.C."/>
            <person name="Zhang X.Y."/>
            <person name="Chen X.L."/>
            <person name="Shi M."/>
            <person name="He H.L."/>
            <person name="Zhou B.C."/>
            <person name="Zhang Y.Z."/>
        </authorList>
    </citation>
    <scope>NUCLEOTIDE SEQUENCE [LARGE SCALE GENOMIC DNA]</scope>
    <source>
        <strain evidence="2 3">A 37-1-2</strain>
    </source>
</reference>
<sequence>MKLGLSIKFIVCSSFLSLLIACSDTNNAREWLLKNDNLYYKNIAIDWRVESVKGCKTCVIDQDVVYQPEGISSYNTLMQSQNWVAVHELSKINVIRLKMPDQTPYLFVERIKGRTLKLFDQQQNYSIKIGEVTAVNFNNQRFSILIKKFEEVDKQSVALPRRASLEFIALKID</sequence>
<feature type="chain" id="PRO_5012041515" evidence="1">
    <location>
        <begin position="29"/>
        <end position="173"/>
    </location>
</feature>
<accession>A0A290S4N5</accession>
<keyword evidence="1" id="KW-0732">Signal</keyword>
<protein>
    <submittedName>
        <fullName evidence="2">Uncharacterized protein</fullName>
    </submittedName>
</protein>
<gene>
    <name evidence="2" type="ORF">PARC_a2656</name>
</gene>
<dbReference type="PROSITE" id="PS51257">
    <property type="entry name" value="PROKAR_LIPOPROTEIN"/>
    <property type="match status" value="1"/>
</dbReference>
<dbReference type="Proteomes" id="UP000016505">
    <property type="component" value="Chromosome I"/>
</dbReference>
<dbReference type="EMBL" id="CP011025">
    <property type="protein sequence ID" value="ATC87118.1"/>
    <property type="molecule type" value="Genomic_DNA"/>
</dbReference>
<name>A0A290S4N5_9GAMM</name>
<dbReference type="RefSeq" id="WP_010554722.1">
    <property type="nucleotide sequence ID" value="NZ_CP011025.1"/>
</dbReference>